<dbReference type="RefSeq" id="WP_343761156.1">
    <property type="nucleotide sequence ID" value="NZ_BAAACG010000009.1"/>
</dbReference>
<evidence type="ECO:0000256" key="8">
    <source>
        <dbReference type="SAM" id="Phobius"/>
    </source>
</evidence>
<sequence length="511" mass="57464">MKRSKFFNQSLILIISNLTTGVFAFIFSIILSKKLGAEGMGLYGIIMPIYDLFICLINGGMVAAISKSSAIYIGKNDYSNLHKTIESTITFEIIWAIVIVCLVFINAPFISSKIIKDGRSIQALRVMCPAMLFIALSAILKGYFYGVSKAKTAAVIDILEKGFRIVIFMCIVNFLNISSVKNTVTAAYTTLTFGELISFIFLYLVYLKHKRHHLYTYNYNNRKSEDGLQLLFDVLVVSVPLCLNGFLTTALSTVSTLITPRRLVDIGFTHKTALSMIGRFSSMAISIPLFPLVIVTSICTILIPNLSENLSKKNYFLMEHRITKVIKISILLGLSSLIICNTIPSELGFMFFKRKDLGNYIRFLSFIVPFIYISVLSYCVLNGIGKQKILLKNSIITAIEEVILLYVLTGIPFINIYGCGLTILITCLTSIILNFKEIKKICFVKIIDYENFIYLLCSVLGFFILNIVSKFINFKLAFINNIIIILCGFLIMFSLAKILGKKEPTNIYYTK</sequence>
<feature type="transmembrane region" description="Helical" evidence="8">
    <location>
        <begin position="283"/>
        <end position="304"/>
    </location>
</feature>
<keyword evidence="6 8" id="KW-0472">Membrane</keyword>
<evidence type="ECO:0000256" key="6">
    <source>
        <dbReference type="ARBA" id="ARBA00023136"/>
    </source>
</evidence>
<dbReference type="PANTHER" id="PTHR43298">
    <property type="entry name" value="MULTIDRUG RESISTANCE PROTEIN NORM-RELATED"/>
    <property type="match status" value="1"/>
</dbReference>
<evidence type="ECO:0000313" key="10">
    <source>
        <dbReference type="Proteomes" id="UP001501510"/>
    </source>
</evidence>
<evidence type="ECO:0000256" key="7">
    <source>
        <dbReference type="ARBA" id="ARBA00031636"/>
    </source>
</evidence>
<keyword evidence="4 8" id="KW-0812">Transmembrane</keyword>
<organism evidence="9 10">
    <name type="scientific">Clostridium oceanicum</name>
    <dbReference type="NCBI Taxonomy" id="1543"/>
    <lineage>
        <taxon>Bacteria</taxon>
        <taxon>Bacillati</taxon>
        <taxon>Bacillota</taxon>
        <taxon>Clostridia</taxon>
        <taxon>Eubacteriales</taxon>
        <taxon>Clostridiaceae</taxon>
        <taxon>Clostridium</taxon>
    </lineage>
</organism>
<dbReference type="InterPro" id="IPR024923">
    <property type="entry name" value="PG_synth_SpoVB"/>
</dbReference>
<feature type="transmembrane region" description="Helical" evidence="8">
    <location>
        <begin position="478"/>
        <end position="499"/>
    </location>
</feature>
<evidence type="ECO:0000256" key="1">
    <source>
        <dbReference type="ARBA" id="ARBA00004141"/>
    </source>
</evidence>
<feature type="transmembrane region" description="Helical" evidence="8">
    <location>
        <begin position="390"/>
        <end position="408"/>
    </location>
</feature>
<evidence type="ECO:0000313" key="9">
    <source>
        <dbReference type="EMBL" id="GAA0739935.1"/>
    </source>
</evidence>
<dbReference type="InterPro" id="IPR014249">
    <property type="entry name" value="Spore_V_B"/>
</dbReference>
<dbReference type="Proteomes" id="UP001501510">
    <property type="component" value="Unassembled WGS sequence"/>
</dbReference>
<feature type="transmembrane region" description="Helical" evidence="8">
    <location>
        <begin position="161"/>
        <end position="180"/>
    </location>
</feature>
<keyword evidence="5 8" id="KW-1133">Transmembrane helix</keyword>
<feature type="transmembrane region" description="Helical" evidence="8">
    <location>
        <begin position="414"/>
        <end position="433"/>
    </location>
</feature>
<dbReference type="PANTHER" id="PTHR43298:SF2">
    <property type="entry name" value="FMN_FAD EXPORTER YEEO-RELATED"/>
    <property type="match status" value="1"/>
</dbReference>
<feature type="transmembrane region" description="Helical" evidence="8">
    <location>
        <begin position="325"/>
        <end position="344"/>
    </location>
</feature>
<feature type="transmembrane region" description="Helical" evidence="8">
    <location>
        <begin position="87"/>
        <end position="110"/>
    </location>
</feature>
<dbReference type="NCBIfam" id="TIGR02900">
    <property type="entry name" value="spore_V_B"/>
    <property type="match status" value="1"/>
</dbReference>
<evidence type="ECO:0000256" key="3">
    <source>
        <dbReference type="ARBA" id="ARBA00022448"/>
    </source>
</evidence>
<evidence type="ECO:0000256" key="4">
    <source>
        <dbReference type="ARBA" id="ARBA00022692"/>
    </source>
</evidence>
<feature type="transmembrane region" description="Helical" evidence="8">
    <location>
        <begin position="186"/>
        <end position="207"/>
    </location>
</feature>
<accession>A0ABN1JHK8</accession>
<evidence type="ECO:0000256" key="5">
    <source>
        <dbReference type="ARBA" id="ARBA00022989"/>
    </source>
</evidence>
<protein>
    <recommendedName>
        <fullName evidence="7">Multidrug-efflux transporter</fullName>
    </recommendedName>
</protein>
<comment type="similarity">
    <text evidence="2">Belongs to the multi antimicrobial extrusion (MATE) (TC 2.A.66.1) family.</text>
</comment>
<comment type="subcellular location">
    <subcellularLocation>
        <location evidence="1">Membrane</location>
        <topology evidence="1">Multi-pass membrane protein</topology>
    </subcellularLocation>
</comment>
<feature type="transmembrane region" description="Helical" evidence="8">
    <location>
        <begin position="122"/>
        <end position="140"/>
    </location>
</feature>
<feature type="transmembrane region" description="Helical" evidence="8">
    <location>
        <begin position="360"/>
        <end position="381"/>
    </location>
</feature>
<dbReference type="InterPro" id="IPR050222">
    <property type="entry name" value="MATE_MdtK"/>
</dbReference>
<keyword evidence="10" id="KW-1185">Reference proteome</keyword>
<name>A0ABN1JHK8_9CLOT</name>
<dbReference type="InterPro" id="IPR002797">
    <property type="entry name" value="Polysacc_synth"/>
</dbReference>
<dbReference type="Pfam" id="PF01943">
    <property type="entry name" value="Polysacc_synt"/>
    <property type="match status" value="1"/>
</dbReference>
<dbReference type="EMBL" id="BAAACG010000009">
    <property type="protein sequence ID" value="GAA0739935.1"/>
    <property type="molecule type" value="Genomic_DNA"/>
</dbReference>
<feature type="transmembrane region" description="Helical" evidence="8">
    <location>
        <begin position="12"/>
        <end position="31"/>
    </location>
</feature>
<gene>
    <name evidence="9" type="primary">spoVB</name>
    <name evidence="9" type="ORF">GCM10008906_19220</name>
</gene>
<feature type="transmembrane region" description="Helical" evidence="8">
    <location>
        <begin position="453"/>
        <end position="472"/>
    </location>
</feature>
<comment type="caution">
    <text evidence="9">The sequence shown here is derived from an EMBL/GenBank/DDBJ whole genome shotgun (WGS) entry which is preliminary data.</text>
</comment>
<feature type="transmembrane region" description="Helical" evidence="8">
    <location>
        <begin position="228"/>
        <end position="247"/>
    </location>
</feature>
<reference evidence="9 10" key="1">
    <citation type="journal article" date="2019" name="Int. J. Syst. Evol. Microbiol.">
        <title>The Global Catalogue of Microorganisms (GCM) 10K type strain sequencing project: providing services to taxonomists for standard genome sequencing and annotation.</title>
        <authorList>
            <consortium name="The Broad Institute Genomics Platform"/>
            <consortium name="The Broad Institute Genome Sequencing Center for Infectious Disease"/>
            <person name="Wu L."/>
            <person name="Ma J."/>
        </authorList>
    </citation>
    <scope>NUCLEOTIDE SEQUENCE [LARGE SCALE GENOMIC DNA]</scope>
    <source>
        <strain evidence="9 10">JCM 1407</strain>
    </source>
</reference>
<dbReference type="PIRSF" id="PIRSF038958">
    <property type="entry name" value="PG_synth_SpoVB"/>
    <property type="match status" value="1"/>
</dbReference>
<proteinExistence type="inferred from homology"/>
<keyword evidence="3" id="KW-0813">Transport</keyword>
<feature type="transmembrane region" description="Helical" evidence="8">
    <location>
        <begin position="43"/>
        <end position="66"/>
    </location>
</feature>
<evidence type="ECO:0000256" key="2">
    <source>
        <dbReference type="ARBA" id="ARBA00010199"/>
    </source>
</evidence>